<reference evidence="3" key="2">
    <citation type="submission" date="2021-04" db="EMBL/GenBank/DDBJ databases">
        <title>Brevibacillus composti FJAT-54423, complete genome.</title>
        <authorList>
            <person name="Tang R."/>
        </authorList>
    </citation>
    <scope>NUCLEOTIDE SEQUENCE</scope>
    <source>
        <strain evidence="3">FJAT-54424</strain>
    </source>
</reference>
<evidence type="ECO:0000313" key="3">
    <source>
        <dbReference type="EMBL" id="QUO40138.1"/>
    </source>
</evidence>
<dbReference type="KEGG" id="bcop:JD108_14155"/>
<dbReference type="AlphaFoldDB" id="A0A7T5EI59"/>
<dbReference type="GO" id="GO:0006506">
    <property type="term" value="P:GPI anchor biosynthetic process"/>
    <property type="evidence" value="ECO:0007669"/>
    <property type="project" value="TreeGrafter"/>
</dbReference>
<keyword evidence="2" id="KW-0255">Endonuclease</keyword>
<dbReference type="Pfam" id="PF03372">
    <property type="entry name" value="Exo_endo_phos"/>
    <property type="match status" value="1"/>
</dbReference>
<dbReference type="Gene3D" id="3.60.10.10">
    <property type="entry name" value="Endonuclease/exonuclease/phosphatase"/>
    <property type="match status" value="1"/>
</dbReference>
<evidence type="ECO:0000313" key="5">
    <source>
        <dbReference type="Proteomes" id="UP000677234"/>
    </source>
</evidence>
<sequence length="226" mass="26027">MLRFVSYNIHSGRDLFWRRRLLEMGETLQALQPDFIGLQEIHQNSRYGFQATYLAEALQYQLAFSPSLAIADGYYGNALLSRLPLTAIASVPLPARQEKRSLLQASSTYESQSIQIWVTHCSLHQASRERQLTLLRRLAEEYNDAPLLLMGDFNMTGASFAPWLIDCARACGLERKPTLPSIRRRIDYMFASPHWRIANYETIPVRWSDHFPILTDLELAHSTPRE</sequence>
<dbReference type="Proteomes" id="UP000595847">
    <property type="component" value="Chromosome"/>
</dbReference>
<keyword evidence="2" id="KW-0540">Nuclease</keyword>
<protein>
    <submittedName>
        <fullName evidence="2">Endonuclease/exonuclease/phosphatase family protein</fullName>
    </submittedName>
</protein>
<accession>A0A7T5EI59</accession>
<feature type="domain" description="Endonuclease/exonuclease/phosphatase" evidence="1">
    <location>
        <begin position="5"/>
        <end position="210"/>
    </location>
</feature>
<keyword evidence="5" id="KW-1185">Reference proteome</keyword>
<dbReference type="SUPFAM" id="SSF56219">
    <property type="entry name" value="DNase I-like"/>
    <property type="match status" value="1"/>
</dbReference>
<keyword evidence="2" id="KW-0269">Exonuclease</keyword>
<dbReference type="PANTHER" id="PTHR14859:SF15">
    <property type="entry name" value="ENDONUCLEASE_EXONUCLEASE_PHOSPHATASE DOMAIN-CONTAINING PROTEIN"/>
    <property type="match status" value="1"/>
</dbReference>
<dbReference type="GO" id="GO:0004527">
    <property type="term" value="F:exonuclease activity"/>
    <property type="evidence" value="ECO:0007669"/>
    <property type="project" value="UniProtKB-KW"/>
</dbReference>
<reference evidence="2 4" key="1">
    <citation type="submission" date="2020-12" db="EMBL/GenBank/DDBJ databases">
        <title>strain FJAT-54423T represents a novel species of the genus Brevibacillus.</title>
        <authorList>
            <person name="Tang R."/>
        </authorList>
    </citation>
    <scope>NUCLEOTIDE SEQUENCE [LARGE SCALE GENOMIC DNA]</scope>
    <source>
        <strain evidence="2 4">FJAT-54423</strain>
    </source>
</reference>
<organism evidence="2 4">
    <name type="scientific">Brevibacillus composti</name>
    <dbReference type="NCBI Taxonomy" id="2796470"/>
    <lineage>
        <taxon>Bacteria</taxon>
        <taxon>Bacillati</taxon>
        <taxon>Bacillota</taxon>
        <taxon>Bacilli</taxon>
        <taxon>Bacillales</taxon>
        <taxon>Paenibacillaceae</taxon>
        <taxon>Brevibacillus</taxon>
    </lineage>
</organism>
<dbReference type="PANTHER" id="PTHR14859">
    <property type="entry name" value="CALCOFLUOR WHITE HYPERSENSITIVE PROTEIN PRECURSOR"/>
    <property type="match status" value="1"/>
</dbReference>
<gene>
    <name evidence="2" type="ORF">JD108_14155</name>
    <name evidence="3" type="ORF">KDJ56_14100</name>
</gene>
<dbReference type="InterPro" id="IPR036691">
    <property type="entry name" value="Endo/exonu/phosph_ase_sf"/>
</dbReference>
<dbReference type="InterPro" id="IPR051916">
    <property type="entry name" value="GPI-anchor_lipid_remodeler"/>
</dbReference>
<evidence type="ECO:0000259" key="1">
    <source>
        <dbReference type="Pfam" id="PF03372"/>
    </source>
</evidence>
<dbReference type="InterPro" id="IPR005135">
    <property type="entry name" value="Endo/exonuclease/phosphatase"/>
</dbReference>
<proteinExistence type="predicted"/>
<dbReference type="EMBL" id="CP066308">
    <property type="protein sequence ID" value="QQE73060.1"/>
    <property type="molecule type" value="Genomic_DNA"/>
</dbReference>
<dbReference type="GO" id="GO:0016020">
    <property type="term" value="C:membrane"/>
    <property type="evidence" value="ECO:0007669"/>
    <property type="project" value="GOC"/>
</dbReference>
<evidence type="ECO:0000313" key="2">
    <source>
        <dbReference type="EMBL" id="QQE73060.1"/>
    </source>
</evidence>
<dbReference type="RefSeq" id="WP_198826691.1">
    <property type="nucleotide sequence ID" value="NZ_CP066308.1"/>
</dbReference>
<name>A0A7T5EI59_9BACL</name>
<dbReference type="EMBL" id="CP073708">
    <property type="protein sequence ID" value="QUO40138.1"/>
    <property type="molecule type" value="Genomic_DNA"/>
</dbReference>
<dbReference type="GO" id="GO:0004519">
    <property type="term" value="F:endonuclease activity"/>
    <property type="evidence" value="ECO:0007669"/>
    <property type="project" value="UniProtKB-KW"/>
</dbReference>
<evidence type="ECO:0000313" key="4">
    <source>
        <dbReference type="Proteomes" id="UP000595847"/>
    </source>
</evidence>
<dbReference type="Proteomes" id="UP000677234">
    <property type="component" value="Chromosome"/>
</dbReference>
<keyword evidence="2" id="KW-0378">Hydrolase</keyword>